<protein>
    <recommendedName>
        <fullName evidence="3">6-bladed beta-propeller</fullName>
    </recommendedName>
</protein>
<proteinExistence type="predicted"/>
<evidence type="ECO:0008006" key="3">
    <source>
        <dbReference type="Google" id="ProtNLM"/>
    </source>
</evidence>
<reference evidence="1 2" key="1">
    <citation type="submission" date="2017-10" db="EMBL/GenBank/DDBJ databases">
        <title>Paenichitinophaga pekingensis gen. nov., sp. nov., isolated from activated sludge.</title>
        <authorList>
            <person name="Jin D."/>
            <person name="Kong X."/>
            <person name="Deng Y."/>
            <person name="Bai Z."/>
        </authorList>
    </citation>
    <scope>NUCLEOTIDE SEQUENCE [LARGE SCALE GENOMIC DNA]</scope>
    <source>
        <strain evidence="1 2">13</strain>
    </source>
</reference>
<dbReference type="AlphaFoldDB" id="A0A291QS09"/>
<accession>A0A291QS09</accession>
<dbReference type="OrthoDB" id="828283at2"/>
<name>A0A291QS09_9BACT</name>
<evidence type="ECO:0000313" key="2">
    <source>
        <dbReference type="Proteomes" id="UP000220133"/>
    </source>
</evidence>
<gene>
    <name evidence="1" type="ORF">COR50_05650</name>
</gene>
<organism evidence="1 2">
    <name type="scientific">Chitinophaga caeni</name>
    <dbReference type="NCBI Taxonomy" id="2029983"/>
    <lineage>
        <taxon>Bacteria</taxon>
        <taxon>Pseudomonadati</taxon>
        <taxon>Bacteroidota</taxon>
        <taxon>Chitinophagia</taxon>
        <taxon>Chitinophagales</taxon>
        <taxon>Chitinophagaceae</taxon>
        <taxon>Chitinophaga</taxon>
    </lineage>
</organism>
<sequence length="411" mass="47505">MGSRLNVIAFICILVNLLTNKLHAQDSMEIRIAPNYAMGGKCSELFQSVRYIPLETSKKCIIGRVRKLYVAKDNFIVYDDTRNQIVIFDRNGKYLSKINDLSGSSKIPAWDILFENISIDYVNNKIIVLPNYVHEKIRDIIFEFDFNGKLLAKRKFDVSNFGRSFASLGDDAFFIKYEQGGSLWKTLKKKYTFAVIKNGKVLSNILPCSEHPILENQDNLFVVNMVEKWAKGTQSVFFNQAYKDEIYEIDTGGVRKKYKLILPIEYSIPTDFLSNSIYNGKRLDTLIAHNKWVYGFDEIYGQDDILLLKYLNTENNNYNKYLRINFLNGMFYSFNFIEPDTLSYYLPVVSDVLVMANDKIYSALNTRDLMDAYSRNTFKKVYKENSSVPIISSINKLSNPVIVEITPKVDF</sequence>
<dbReference type="Proteomes" id="UP000220133">
    <property type="component" value="Chromosome"/>
</dbReference>
<evidence type="ECO:0000313" key="1">
    <source>
        <dbReference type="EMBL" id="ATL46705.1"/>
    </source>
</evidence>
<dbReference type="RefSeq" id="WP_098193093.1">
    <property type="nucleotide sequence ID" value="NZ_CP023777.1"/>
</dbReference>
<dbReference type="EMBL" id="CP023777">
    <property type="protein sequence ID" value="ATL46705.1"/>
    <property type="molecule type" value="Genomic_DNA"/>
</dbReference>
<dbReference type="Pfam" id="PF17170">
    <property type="entry name" value="DUF5128"/>
    <property type="match status" value="1"/>
</dbReference>
<dbReference type="KEGG" id="cbae:COR50_05650"/>
<keyword evidence="2" id="KW-1185">Reference proteome</keyword>